<evidence type="ECO:0000313" key="9">
    <source>
        <dbReference type="Proteomes" id="UP001600888"/>
    </source>
</evidence>
<dbReference type="InterPro" id="IPR050590">
    <property type="entry name" value="Exosome_comp_Rrp42_subfam"/>
</dbReference>
<reference evidence="8 9" key="1">
    <citation type="submission" date="2024-03" db="EMBL/GenBank/DDBJ databases">
        <title>A high-quality draft genome sequence of Diaporthe vaccinii, a causative agent of upright dieback and viscid rot disease in cranberry plants.</title>
        <authorList>
            <person name="Sarrasin M."/>
            <person name="Lang B.F."/>
            <person name="Burger G."/>
        </authorList>
    </citation>
    <scope>NUCLEOTIDE SEQUENCE [LARGE SCALE GENOMIC DNA]</scope>
    <source>
        <strain evidence="8 9">IS7</strain>
    </source>
</reference>
<dbReference type="EMBL" id="JBAWTH010000052">
    <property type="protein sequence ID" value="KAL2282134.1"/>
    <property type="molecule type" value="Genomic_DNA"/>
</dbReference>
<keyword evidence="5" id="KW-0271">Exosome</keyword>
<evidence type="ECO:0000313" key="8">
    <source>
        <dbReference type="EMBL" id="KAL2282134.1"/>
    </source>
</evidence>
<feature type="region of interest" description="Disordered" evidence="7">
    <location>
        <begin position="368"/>
        <end position="414"/>
    </location>
</feature>
<evidence type="ECO:0000256" key="4">
    <source>
        <dbReference type="ARBA" id="ARBA00022490"/>
    </source>
</evidence>
<gene>
    <name evidence="8" type="ORF">FJTKL_11177</name>
</gene>
<evidence type="ECO:0000256" key="7">
    <source>
        <dbReference type="SAM" id="MobiDB-lite"/>
    </source>
</evidence>
<dbReference type="Proteomes" id="UP001600888">
    <property type="component" value="Unassembled WGS sequence"/>
</dbReference>
<organism evidence="8 9">
    <name type="scientific">Diaporthe vaccinii</name>
    <dbReference type="NCBI Taxonomy" id="105482"/>
    <lineage>
        <taxon>Eukaryota</taxon>
        <taxon>Fungi</taxon>
        <taxon>Dikarya</taxon>
        <taxon>Ascomycota</taxon>
        <taxon>Pezizomycotina</taxon>
        <taxon>Sordariomycetes</taxon>
        <taxon>Sordariomycetidae</taxon>
        <taxon>Diaporthales</taxon>
        <taxon>Diaporthaceae</taxon>
        <taxon>Diaporthe</taxon>
        <taxon>Diaporthe eres species complex</taxon>
    </lineage>
</organism>
<evidence type="ECO:0000256" key="5">
    <source>
        <dbReference type="ARBA" id="ARBA00022835"/>
    </source>
</evidence>
<dbReference type="InterPro" id="IPR027408">
    <property type="entry name" value="PNPase/RNase_PH_dom_sf"/>
</dbReference>
<evidence type="ECO:0000256" key="2">
    <source>
        <dbReference type="ARBA" id="ARBA00004604"/>
    </source>
</evidence>
<keyword evidence="9" id="KW-1185">Reference proteome</keyword>
<comment type="subcellular location">
    <subcellularLocation>
        <location evidence="1">Cytoplasm</location>
    </subcellularLocation>
    <subcellularLocation>
        <location evidence="2">Nucleus</location>
        <location evidence="2">Nucleolus</location>
    </subcellularLocation>
</comment>
<protein>
    <recommendedName>
        <fullName evidence="6">Ribosomal RNA-processing protein 42</fullName>
    </recommendedName>
</protein>
<comment type="similarity">
    <text evidence="3">Belongs to the RNase PH family.</text>
</comment>
<sequence>MLSRSPWQPWQAGRYPDLPSFACRQNFNPKAQPPTSWLVKRVAHIHAQLKFICSSRHRPGRLFSALTYRSVPTMASTQHVNLSPAELAYLHTSLSLTPPLRPDGRSATQFRPLSAETGILPSTNGSARICFADGTEAIVGVKAEIGKTEARYGAGNTLLETDLIHAGGDDDDTDVEAGAGRASVEGQSGWIEIAVEIPGARDDDASTIYLAEMLSEALLADGQFARRLYLNRRFHWKLYLDILLISPPLSYPLPLLSLTTHLALLATRLPRLKSEGDEDPLFDDDWDSSNYLYPHDKGASGARPPVTLLVMAVGDNIIFDPAKEELAVADCALAISVADAATPSGAEDKMDVDGSDKRSLRLLSIRTIDPPSRLTPPGVPRANDVAAEGTDGTAKPRPEQQIQETEPVDGVWKAPRGGAKWGVLGAMIAQSLEQGGVAAEVLDGLKAVELG</sequence>
<proteinExistence type="inferred from homology"/>
<dbReference type="PANTHER" id="PTHR11097:SF8">
    <property type="entry name" value="EXOSOME COMPLEX COMPONENT RRP42"/>
    <property type="match status" value="1"/>
</dbReference>
<keyword evidence="4" id="KW-0963">Cytoplasm</keyword>
<dbReference type="Gene3D" id="3.30.230.70">
    <property type="entry name" value="GHMP Kinase, N-terminal domain"/>
    <property type="match status" value="1"/>
</dbReference>
<evidence type="ECO:0000256" key="1">
    <source>
        <dbReference type="ARBA" id="ARBA00004496"/>
    </source>
</evidence>
<evidence type="ECO:0000256" key="6">
    <source>
        <dbReference type="ARBA" id="ARBA00042523"/>
    </source>
</evidence>
<dbReference type="SUPFAM" id="SSF54211">
    <property type="entry name" value="Ribosomal protein S5 domain 2-like"/>
    <property type="match status" value="1"/>
</dbReference>
<evidence type="ECO:0000256" key="3">
    <source>
        <dbReference type="ARBA" id="ARBA00006678"/>
    </source>
</evidence>
<accession>A0ABR4EI66</accession>
<comment type="caution">
    <text evidence="8">The sequence shown here is derived from an EMBL/GenBank/DDBJ whole genome shotgun (WGS) entry which is preliminary data.</text>
</comment>
<dbReference type="PANTHER" id="PTHR11097">
    <property type="entry name" value="EXOSOME COMPLEX EXONUCLEASE RIBOSOMAL RNA PROCESSING PROTEIN"/>
    <property type="match status" value="1"/>
</dbReference>
<dbReference type="InterPro" id="IPR020568">
    <property type="entry name" value="Ribosomal_Su5_D2-typ_SF"/>
</dbReference>
<name>A0ABR4EI66_9PEZI</name>